<organism evidence="10">
    <name type="scientific">Chaetomium thermophilum (strain DSM 1495 / CBS 144.50 / IMI 039719)</name>
    <name type="common">Thermochaetoides thermophila</name>
    <dbReference type="NCBI Taxonomy" id="759272"/>
    <lineage>
        <taxon>Eukaryota</taxon>
        <taxon>Fungi</taxon>
        <taxon>Dikarya</taxon>
        <taxon>Ascomycota</taxon>
        <taxon>Pezizomycotina</taxon>
        <taxon>Sordariomycetes</taxon>
        <taxon>Sordariomycetidae</taxon>
        <taxon>Sordariales</taxon>
        <taxon>Chaetomiaceae</taxon>
        <taxon>Thermochaetoides</taxon>
    </lineage>
</organism>
<dbReference type="GeneID" id="18256352"/>
<keyword evidence="10" id="KW-1185">Reference proteome</keyword>
<dbReference type="OMA" id="FWKQTTH"/>
<dbReference type="PDB" id="7ZMG">
    <property type="method" value="EM"/>
    <property type="resolution" value="2.44 A"/>
    <property type="chains" value="P=1-124"/>
</dbReference>
<dbReference type="InterPro" id="IPR045299">
    <property type="entry name" value="Complex1_LYR_NDUFA6_LYRM6"/>
</dbReference>
<evidence type="ECO:0000313" key="9">
    <source>
        <dbReference type="EMBL" id="EGS20482.1"/>
    </source>
</evidence>
<dbReference type="Proteomes" id="UP000008066">
    <property type="component" value="Unassembled WGS sequence"/>
</dbReference>
<dbReference type="InterPro" id="IPR016488">
    <property type="entry name" value="NADH_Ub_cplx-1_asu_su-6"/>
</dbReference>
<dbReference type="PDB" id="7ZMB">
    <property type="method" value="EM"/>
    <property type="resolution" value="2.75 A"/>
    <property type="chains" value="P=1-124"/>
</dbReference>
<evidence type="ECO:0007829" key="11">
    <source>
        <dbReference type="PDB" id="7ZM7"/>
    </source>
</evidence>
<keyword evidence="6" id="KW-0249">Electron transport</keyword>
<dbReference type="GO" id="GO:0045271">
    <property type="term" value="C:respiratory chain complex I"/>
    <property type="evidence" value="ECO:0007669"/>
    <property type="project" value="InterPro"/>
</dbReference>
<name>G0S4Q3_CHATD</name>
<dbReference type="EMDB" id="EMD-14794"/>
<keyword evidence="3" id="KW-0813">Transport</keyword>
<dbReference type="HOGENOM" id="CLU_111660_0_1_1"/>
<reference evidence="11 12" key="2">
    <citation type="journal article" date="2022" name="Sci. Adv.">
        <title>Conformational changes in mitochondrial complex I of the thermophilic eukaryote &lt;i&gt;Chaetomium thermophilum&lt;/i&gt;.</title>
        <authorList>
            <person name="Laube E."/>
            <person name="Meier-Credo J."/>
            <person name="Langer J.D."/>
            <person name="Kuhlbrandt W."/>
        </authorList>
    </citation>
    <scope>STRUCTURE BY ELECTRON MICROSCOPY (2.44 ANGSTROMS)</scope>
</reference>
<dbReference type="PDB" id="7ZM7">
    <property type="method" value="EM"/>
    <property type="resolution" value="2.77 A"/>
    <property type="chains" value="P=1-124"/>
</dbReference>
<dbReference type="AlphaFoldDB" id="G0S4Q3"/>
<sequence>MAVQPTKFAVTVRQSRNWADAKQRVIAAYRAWIRAAPEIQTMYSIPFPVSHIRTRIRQEFERHRYVNKLNVVDVLLQQSNADFQETMNFWRQQSHVMAFFKEEHFRGEKRLPSNFITGFLEGRN</sequence>
<gene>
    <name evidence="9" type="ORF">CTHT_0023140</name>
</gene>
<dbReference type="RefSeq" id="XP_006692778.1">
    <property type="nucleotide sequence ID" value="XM_006692715.1"/>
</dbReference>
<dbReference type="PIRSF" id="PIRSF006643">
    <property type="entry name" value="NDUA6"/>
    <property type="match status" value="1"/>
</dbReference>
<keyword evidence="4" id="KW-0679">Respiratory chain</keyword>
<evidence type="ECO:0000256" key="5">
    <source>
        <dbReference type="ARBA" id="ARBA00022792"/>
    </source>
</evidence>
<proteinExistence type="evidence at protein level"/>
<dbReference type="PANTHER" id="PTHR12964:SF0">
    <property type="entry name" value="NADH DEHYDROGENASE [UBIQUINONE] 1 ALPHA SUBCOMPLEX SUBUNIT 6"/>
    <property type="match status" value="1"/>
</dbReference>
<dbReference type="SMR" id="G0S4Q3"/>
<protein>
    <submittedName>
        <fullName evidence="9">NADH-ubiquinone oxidoreductase B14 subunit-like protein</fullName>
    </submittedName>
</protein>
<accession>G0S4Q3</accession>
<dbReference type="PANTHER" id="PTHR12964">
    <property type="entry name" value="NADH-UBIQUINONE OXIDOREDUCTASE B14 SUBUNIT"/>
    <property type="match status" value="1"/>
</dbReference>
<keyword evidence="8" id="KW-0472">Membrane</keyword>
<dbReference type="eggNOG" id="KOG3426">
    <property type="taxonomic scope" value="Eukaryota"/>
</dbReference>
<evidence type="ECO:0000256" key="3">
    <source>
        <dbReference type="ARBA" id="ARBA00022448"/>
    </source>
</evidence>
<evidence type="ECO:0007829" key="12">
    <source>
        <dbReference type="PDB" id="7ZMB"/>
    </source>
</evidence>
<keyword evidence="7" id="KW-0496">Mitochondrion</keyword>
<evidence type="ECO:0000256" key="7">
    <source>
        <dbReference type="ARBA" id="ARBA00023128"/>
    </source>
</evidence>
<dbReference type="EMDB" id="EMD-14791"/>
<dbReference type="STRING" id="759272.G0S4Q3"/>
<reference evidence="9 10" key="1">
    <citation type="journal article" date="2011" name="Cell">
        <title>Insight into structure and assembly of the nuclear pore complex by utilizing the genome of a eukaryotic thermophile.</title>
        <authorList>
            <person name="Amlacher S."/>
            <person name="Sarges P."/>
            <person name="Flemming D."/>
            <person name="van Noort V."/>
            <person name="Kunze R."/>
            <person name="Devos D.P."/>
            <person name="Arumugam M."/>
            <person name="Bork P."/>
            <person name="Hurt E."/>
        </authorList>
    </citation>
    <scope>NUCLEOTIDE SEQUENCE [LARGE SCALE GENOMIC DNA]</scope>
    <source>
        <strain evidence="10">DSM 1495 / CBS 144.50 / IMI 039719</strain>
    </source>
</reference>
<dbReference type="GO" id="GO:0005743">
    <property type="term" value="C:mitochondrial inner membrane"/>
    <property type="evidence" value="ECO:0007669"/>
    <property type="project" value="UniProtKB-SubCell"/>
</dbReference>
<dbReference type="EMBL" id="GL988041">
    <property type="protein sequence ID" value="EGS20482.1"/>
    <property type="molecule type" value="Genomic_DNA"/>
</dbReference>
<keyword evidence="5" id="KW-0999">Mitochondrion inner membrane</keyword>
<dbReference type="KEGG" id="cthr:CTHT_0023140"/>
<evidence type="ECO:0000313" key="10">
    <source>
        <dbReference type="Proteomes" id="UP000008066"/>
    </source>
</evidence>
<comment type="similarity">
    <text evidence="2">Belongs to the complex I LYR family.</text>
</comment>
<dbReference type="EMDB" id="EMD-14797"/>
<evidence type="ECO:0000256" key="4">
    <source>
        <dbReference type="ARBA" id="ARBA00022660"/>
    </source>
</evidence>
<comment type="subcellular location">
    <subcellularLocation>
        <location evidence="1">Mitochondrion inner membrane</location>
        <topology evidence="1">Peripheral membrane protein</topology>
        <orientation evidence="1">Matrix side</orientation>
    </subcellularLocation>
</comment>
<evidence type="ECO:0000256" key="2">
    <source>
        <dbReference type="ARBA" id="ARBA00009508"/>
    </source>
</evidence>
<dbReference type="GO" id="GO:0006979">
    <property type="term" value="P:response to oxidative stress"/>
    <property type="evidence" value="ECO:0007669"/>
    <property type="project" value="TreeGrafter"/>
</dbReference>
<keyword evidence="9" id="KW-0830">Ubiquinone</keyword>
<evidence type="ECO:0000256" key="8">
    <source>
        <dbReference type="ARBA" id="ARBA00023136"/>
    </source>
</evidence>
<keyword evidence="11 12" id="KW-0002">3D-structure</keyword>
<evidence type="ECO:0000256" key="1">
    <source>
        <dbReference type="ARBA" id="ARBA00004443"/>
    </source>
</evidence>
<evidence type="ECO:0000256" key="6">
    <source>
        <dbReference type="ARBA" id="ARBA00022982"/>
    </source>
</evidence>
<dbReference type="CDD" id="cd20266">
    <property type="entry name" value="Complex1_LYR_NDUFA6_LYRM6"/>
    <property type="match status" value="1"/>
</dbReference>
<dbReference type="OrthoDB" id="14535at2759"/>
<dbReference type="Pfam" id="PF13233">
    <property type="entry name" value="Complex1_LYR_2"/>
    <property type="match status" value="1"/>
</dbReference>